<proteinExistence type="predicted"/>
<dbReference type="SMART" id="SM01321">
    <property type="entry name" value="Y1_Tnp"/>
    <property type="match status" value="1"/>
</dbReference>
<dbReference type="GO" id="GO:0003677">
    <property type="term" value="F:DNA binding"/>
    <property type="evidence" value="ECO:0007669"/>
    <property type="project" value="InterPro"/>
</dbReference>
<dbReference type="GO" id="GO:0004803">
    <property type="term" value="F:transposase activity"/>
    <property type="evidence" value="ECO:0007669"/>
    <property type="project" value="InterPro"/>
</dbReference>
<comment type="caution">
    <text evidence="2">The sequence shown here is derived from an EMBL/GenBank/DDBJ whole genome shotgun (WGS) entry which is preliminary data.</text>
</comment>
<dbReference type="EMBL" id="MFHP01000004">
    <property type="protein sequence ID" value="OGF72945.1"/>
    <property type="molecule type" value="Genomic_DNA"/>
</dbReference>
<dbReference type="PANTHER" id="PTHR34322">
    <property type="entry name" value="TRANSPOSASE, Y1_TNP DOMAIN-CONTAINING"/>
    <property type="match status" value="1"/>
</dbReference>
<evidence type="ECO:0000259" key="1">
    <source>
        <dbReference type="SMART" id="SM01321"/>
    </source>
</evidence>
<sequence length="217" mass="25831">MKNPPFVNGEFYHIYNRGTDRRKIFSDLYDLQRFFQSMDEFNTVNPIGSIYENSFLDPHIRSKRKSRRLVKFIAYCLNPNHYHFILQQIANEGISEFMKRLGGGYTWYFNNRYQRSGYLFQSVFKAKHINSNNYLLSLSAYVNLNYRVHKLGGATAKLSKSSLDEYVYKHLDNFCEKKIISEQFKNKLEYKEFAENSLADTLERKQRDKELGSLLFE</sequence>
<reference evidence="2 3" key="1">
    <citation type="journal article" date="2016" name="Nat. Commun.">
        <title>Thousands of microbial genomes shed light on interconnected biogeochemical processes in an aquifer system.</title>
        <authorList>
            <person name="Anantharaman K."/>
            <person name="Brown C.T."/>
            <person name="Hug L.A."/>
            <person name="Sharon I."/>
            <person name="Castelle C.J."/>
            <person name="Probst A.J."/>
            <person name="Thomas B.C."/>
            <person name="Singh A."/>
            <person name="Wilkins M.J."/>
            <person name="Karaoz U."/>
            <person name="Brodie E.L."/>
            <person name="Williams K.H."/>
            <person name="Hubbard S.S."/>
            <person name="Banfield J.F."/>
        </authorList>
    </citation>
    <scope>NUCLEOTIDE SEQUENCE [LARGE SCALE GENOMIC DNA]</scope>
</reference>
<evidence type="ECO:0000313" key="3">
    <source>
        <dbReference type="Proteomes" id="UP000178743"/>
    </source>
</evidence>
<dbReference type="InterPro" id="IPR036515">
    <property type="entry name" value="Transposase_17_sf"/>
</dbReference>
<dbReference type="PANTHER" id="PTHR34322:SF2">
    <property type="entry name" value="TRANSPOSASE IS200-LIKE DOMAIN-CONTAINING PROTEIN"/>
    <property type="match status" value="1"/>
</dbReference>
<dbReference type="Pfam" id="PF01797">
    <property type="entry name" value="Y1_Tnp"/>
    <property type="match status" value="1"/>
</dbReference>
<organism evidence="2 3">
    <name type="scientific">Candidatus Giovannonibacteria bacterium RIFCSPHIGHO2_02_FULL_45_40</name>
    <dbReference type="NCBI Taxonomy" id="1798337"/>
    <lineage>
        <taxon>Bacteria</taxon>
        <taxon>Candidatus Giovannoniibacteriota</taxon>
    </lineage>
</organism>
<accession>A0A1F5WBB9</accession>
<name>A0A1F5WBB9_9BACT</name>
<dbReference type="GO" id="GO:0006313">
    <property type="term" value="P:DNA transposition"/>
    <property type="evidence" value="ECO:0007669"/>
    <property type="project" value="InterPro"/>
</dbReference>
<evidence type="ECO:0000313" key="2">
    <source>
        <dbReference type="EMBL" id="OGF72945.1"/>
    </source>
</evidence>
<gene>
    <name evidence="2" type="ORF">A3C05_02365</name>
</gene>
<dbReference type="SUPFAM" id="SSF143422">
    <property type="entry name" value="Transposase IS200-like"/>
    <property type="match status" value="1"/>
</dbReference>
<protein>
    <recommendedName>
        <fullName evidence="1">Transposase IS200-like domain-containing protein</fullName>
    </recommendedName>
</protein>
<dbReference type="InterPro" id="IPR002686">
    <property type="entry name" value="Transposase_17"/>
</dbReference>
<dbReference type="Gene3D" id="3.30.70.1290">
    <property type="entry name" value="Transposase IS200-like"/>
    <property type="match status" value="1"/>
</dbReference>
<dbReference type="Proteomes" id="UP000178743">
    <property type="component" value="Unassembled WGS sequence"/>
</dbReference>
<feature type="domain" description="Transposase IS200-like" evidence="1">
    <location>
        <begin position="7"/>
        <end position="145"/>
    </location>
</feature>
<dbReference type="AlphaFoldDB" id="A0A1F5WBB9"/>